<gene>
    <name evidence="2" type="ORF">AACH10_23585</name>
</gene>
<dbReference type="PANTHER" id="PTHR35870">
    <property type="entry name" value="PROTEIN, PUTATIVE (AFU_ORTHOLOGUE AFUA_5G03330)-RELATED"/>
    <property type="match status" value="1"/>
</dbReference>
<dbReference type="RefSeq" id="WP_341412999.1">
    <property type="nucleotide sequence ID" value="NZ_JBBUTH010000011.1"/>
</dbReference>
<keyword evidence="1" id="KW-0560">Oxidoreductase</keyword>
<protein>
    <submittedName>
        <fullName evidence="2">Questin oxidase family protein</fullName>
    </submittedName>
</protein>
<reference evidence="2 3" key="1">
    <citation type="submission" date="2024-04" db="EMBL/GenBank/DDBJ databases">
        <title>Novel species of the genus Ideonella isolated from streams.</title>
        <authorList>
            <person name="Lu H."/>
        </authorList>
    </citation>
    <scope>NUCLEOTIDE SEQUENCE [LARGE SCALE GENOMIC DNA]</scope>
    <source>
        <strain evidence="2 3">DXS22W</strain>
    </source>
</reference>
<evidence type="ECO:0000313" key="2">
    <source>
        <dbReference type="EMBL" id="MEK8053258.1"/>
    </source>
</evidence>
<dbReference type="InterPro" id="IPR025337">
    <property type="entry name" value="Questin_oxidase-like"/>
</dbReference>
<dbReference type="Proteomes" id="UP001365405">
    <property type="component" value="Unassembled WGS sequence"/>
</dbReference>
<comment type="caution">
    <text evidence="2">The sequence shown here is derived from an EMBL/GenBank/DDBJ whole genome shotgun (WGS) entry which is preliminary data.</text>
</comment>
<evidence type="ECO:0000313" key="3">
    <source>
        <dbReference type="Proteomes" id="UP001365405"/>
    </source>
</evidence>
<sequence length="357" mass="37068">MNTHARTDVHRDTLHALLDQGLAAHAPEYDSGLSNHLPMVLHALQQLGAAPARLADYAAGYAVRLEPRGTRLTPALLPGWPALCGQMDAFEPLAAHFAAALAQQGREATLAQALPRLMPGVGAGAFHGLIRTAHALEAGHDGELAAGLAYWAAAWLPLRDPQAVWPAMTLALPDWLAAVQAVPPAGPLPQPRITLRLQAVAATPGFDAAASALIVDPATLRALAGHAAALYAATGNFTVLHAVTACRALAVLMPWLPEPALRTQAMRDFALALGAALHAARLTRFSPADHPPPPAPLDWPALHTAAIAASDDHTAKLVHACGQLGRRWPAPDGGIAPVWAQAATRAVLAAQAVQASG</sequence>
<evidence type="ECO:0000256" key="1">
    <source>
        <dbReference type="ARBA" id="ARBA00023002"/>
    </source>
</evidence>
<dbReference type="EMBL" id="JBBUTH010000011">
    <property type="protein sequence ID" value="MEK8053258.1"/>
    <property type="molecule type" value="Genomic_DNA"/>
</dbReference>
<name>A0ABU9CN62_9BURK</name>
<dbReference type="Pfam" id="PF14027">
    <property type="entry name" value="Questin_oxidase"/>
    <property type="match status" value="1"/>
</dbReference>
<dbReference type="PANTHER" id="PTHR35870:SF1">
    <property type="entry name" value="PROTEIN, PUTATIVE (AFU_ORTHOLOGUE AFUA_5G03330)-RELATED"/>
    <property type="match status" value="1"/>
</dbReference>
<proteinExistence type="predicted"/>
<accession>A0ABU9CN62</accession>
<organism evidence="2 3">
    <name type="scientific">Pseudaquabacterium inlustre</name>
    <dbReference type="NCBI Taxonomy" id="2984192"/>
    <lineage>
        <taxon>Bacteria</taxon>
        <taxon>Pseudomonadati</taxon>
        <taxon>Pseudomonadota</taxon>
        <taxon>Betaproteobacteria</taxon>
        <taxon>Burkholderiales</taxon>
        <taxon>Sphaerotilaceae</taxon>
        <taxon>Pseudaquabacterium</taxon>
    </lineage>
</organism>
<keyword evidence="3" id="KW-1185">Reference proteome</keyword>